<feature type="domain" description="PTS EIIA type-2" evidence="5">
    <location>
        <begin position="502"/>
        <end position="644"/>
    </location>
</feature>
<dbReference type="InterPro" id="IPR002178">
    <property type="entry name" value="PTS_EIIA_type-2_dom"/>
</dbReference>
<feature type="coiled-coil region" evidence="4">
    <location>
        <begin position="275"/>
        <end position="302"/>
    </location>
</feature>
<dbReference type="Gene3D" id="1.10.10.10">
    <property type="entry name" value="Winged helix-like DNA-binding domain superfamily/Winged helix DNA-binding domain"/>
    <property type="match status" value="2"/>
</dbReference>
<reference evidence="9" key="4">
    <citation type="submission" date="2022-03" db="EMBL/GenBank/DDBJ databases">
        <title>Complete Genome Sequence of Staphylococcus edaphicus strain CCM 8731.</title>
        <authorList>
            <person name="Rimmer C.O."/>
            <person name="Thomas J.C."/>
        </authorList>
    </citation>
    <scope>NUCLEOTIDE SEQUENCE</scope>
    <source>
        <strain evidence="9">CCM 8731</strain>
    </source>
</reference>
<dbReference type="PROSITE" id="PS51372">
    <property type="entry name" value="PRD_2"/>
    <property type="match status" value="2"/>
</dbReference>
<dbReference type="Proteomes" id="UP000223828">
    <property type="component" value="Unassembled WGS sequence"/>
</dbReference>
<name>A0A2C6VI88_9STAP</name>
<dbReference type="GO" id="GO:0009401">
    <property type="term" value="P:phosphoenolpyruvate-dependent sugar phosphotransferase system"/>
    <property type="evidence" value="ECO:0007669"/>
    <property type="project" value="InterPro"/>
</dbReference>
<evidence type="ECO:0000259" key="5">
    <source>
        <dbReference type="PROSITE" id="PS51094"/>
    </source>
</evidence>
<reference evidence="8" key="3">
    <citation type="submission" date="2017-10" db="EMBL/GenBank/DDBJ databases">
        <authorList>
            <person name="Vrbovska V."/>
            <person name="Kovarovic V."/>
            <person name="Indrakova A."/>
        </authorList>
    </citation>
    <scope>NUCLEOTIDE SEQUENCE</scope>
    <source>
        <strain evidence="8">CCM 8730</strain>
    </source>
</reference>
<evidence type="ECO:0000313" key="9">
    <source>
        <dbReference type="EMBL" id="UQW81798.1"/>
    </source>
</evidence>
<keyword evidence="2" id="KW-0808">Transferase</keyword>
<dbReference type="RefSeq" id="WP_099089950.1">
    <property type="nucleotide sequence ID" value="NZ_CP093217.1"/>
</dbReference>
<accession>A0A2C6VI88</accession>
<dbReference type="InterPro" id="IPR036388">
    <property type="entry name" value="WH-like_DNA-bd_sf"/>
</dbReference>
<dbReference type="InterPro" id="IPR050661">
    <property type="entry name" value="BglG_antiterminators"/>
</dbReference>
<dbReference type="InterPro" id="IPR013011">
    <property type="entry name" value="PTS_EIIB_2"/>
</dbReference>
<dbReference type="SUPFAM" id="SSF52794">
    <property type="entry name" value="PTS system IIB component-like"/>
    <property type="match status" value="1"/>
</dbReference>
<evidence type="ECO:0000256" key="4">
    <source>
        <dbReference type="SAM" id="Coils"/>
    </source>
</evidence>
<protein>
    <submittedName>
        <fullName evidence="9">BglG family transcription antiterminator</fullName>
    </submittedName>
    <submittedName>
        <fullName evidence="8">PTS sugar transporter subunit IIA</fullName>
    </submittedName>
</protein>
<reference evidence="10" key="2">
    <citation type="submission" date="2017-10" db="EMBL/GenBank/DDBJ databases">
        <title>Staphylococcus edaphicus sp. nov., isolated in Antarctica, harbouring mecC gene and genomic islands essential in adaptation to extreme environment.</title>
        <authorList>
            <person name="Pantucek R."/>
            <person name="Sedlacek I."/>
            <person name="Indrakova A."/>
            <person name="Vrbovska V."/>
            <person name="Maslanova I."/>
            <person name="Kovarovic V."/>
            <person name="Svec P."/>
            <person name="Kralova S."/>
            <person name="Kristofova L."/>
            <person name="Keklakova J."/>
            <person name="Petras P."/>
            <person name="Doskar J."/>
        </authorList>
    </citation>
    <scope>NUCLEOTIDE SEQUENCE [LARGE SCALE GENOMIC DNA]</scope>
    <source>
        <strain evidence="10">CCM 5085</strain>
    </source>
</reference>
<proteinExistence type="predicted"/>
<dbReference type="InterPro" id="IPR011608">
    <property type="entry name" value="PRD"/>
</dbReference>
<dbReference type="Gene3D" id="3.40.50.2300">
    <property type="match status" value="1"/>
</dbReference>
<dbReference type="Pfam" id="PF02302">
    <property type="entry name" value="PTS_IIB"/>
    <property type="match status" value="1"/>
</dbReference>
<dbReference type="Pfam" id="PF00359">
    <property type="entry name" value="PTS_EIIA_2"/>
    <property type="match status" value="1"/>
</dbReference>
<dbReference type="EMBL" id="MRZN01000006">
    <property type="protein sequence ID" value="PHK49941.1"/>
    <property type="molecule type" value="Genomic_DNA"/>
</dbReference>
<evidence type="ECO:0000256" key="2">
    <source>
        <dbReference type="ARBA" id="ARBA00022679"/>
    </source>
</evidence>
<dbReference type="CDD" id="cd00211">
    <property type="entry name" value="PTS_IIA_fru"/>
    <property type="match status" value="1"/>
</dbReference>
<evidence type="ECO:0000256" key="3">
    <source>
        <dbReference type="ARBA" id="ARBA00022737"/>
    </source>
</evidence>
<evidence type="ECO:0000259" key="6">
    <source>
        <dbReference type="PROSITE" id="PS51099"/>
    </source>
</evidence>
<dbReference type="EMBL" id="CP093217">
    <property type="protein sequence ID" value="UQW81798.1"/>
    <property type="molecule type" value="Genomic_DNA"/>
</dbReference>
<dbReference type="InterPro" id="IPR003501">
    <property type="entry name" value="PTS_EIIB_2/3"/>
</dbReference>
<dbReference type="Pfam" id="PF00874">
    <property type="entry name" value="PRD"/>
    <property type="match status" value="2"/>
</dbReference>
<dbReference type="InterPro" id="IPR036390">
    <property type="entry name" value="WH_DNA-bd_sf"/>
</dbReference>
<evidence type="ECO:0000313" key="11">
    <source>
        <dbReference type="Proteomes" id="UP001056588"/>
    </source>
</evidence>
<dbReference type="InterPro" id="IPR013196">
    <property type="entry name" value="HTH_11"/>
</dbReference>
<evidence type="ECO:0000256" key="1">
    <source>
        <dbReference type="ARBA" id="ARBA00011798"/>
    </source>
</evidence>
<evidence type="ECO:0000313" key="10">
    <source>
        <dbReference type="Proteomes" id="UP000223828"/>
    </source>
</evidence>
<keyword evidence="11" id="KW-1185">Reference proteome</keyword>
<dbReference type="SUPFAM" id="SSF55804">
    <property type="entry name" value="Phoshotransferase/anion transport protein"/>
    <property type="match status" value="1"/>
</dbReference>
<evidence type="ECO:0000259" key="7">
    <source>
        <dbReference type="PROSITE" id="PS51372"/>
    </source>
</evidence>
<dbReference type="PANTHER" id="PTHR30185">
    <property type="entry name" value="CRYPTIC BETA-GLUCOSIDE BGL OPERON ANTITERMINATOR"/>
    <property type="match status" value="1"/>
</dbReference>
<dbReference type="AlphaFoldDB" id="A0A2C6VI88"/>
<dbReference type="InterPro" id="IPR036095">
    <property type="entry name" value="PTS_EIIB-like_sf"/>
</dbReference>
<keyword evidence="8" id="KW-0762">Sugar transport</keyword>
<dbReference type="GO" id="GO:0008982">
    <property type="term" value="F:protein-N(PI)-phosphohistidine-sugar phosphotransferase activity"/>
    <property type="evidence" value="ECO:0007669"/>
    <property type="project" value="InterPro"/>
</dbReference>
<dbReference type="Gene3D" id="1.10.1790.10">
    <property type="entry name" value="PRD domain"/>
    <property type="match status" value="2"/>
</dbReference>
<dbReference type="InterPro" id="IPR016152">
    <property type="entry name" value="PTrfase/Anion_transptr"/>
</dbReference>
<keyword evidence="4" id="KW-0175">Coiled coil</keyword>
<organism evidence="8 10">
    <name type="scientific">Staphylococcus edaphicus</name>
    <dbReference type="NCBI Taxonomy" id="1955013"/>
    <lineage>
        <taxon>Bacteria</taxon>
        <taxon>Bacillati</taxon>
        <taxon>Bacillota</taxon>
        <taxon>Bacilli</taxon>
        <taxon>Bacillales</taxon>
        <taxon>Staphylococcaceae</taxon>
        <taxon>Staphylococcus</taxon>
    </lineage>
</organism>
<dbReference type="CDD" id="cd05568">
    <property type="entry name" value="PTS_IIB_bgl_like"/>
    <property type="match status" value="1"/>
</dbReference>
<dbReference type="SUPFAM" id="SSF63520">
    <property type="entry name" value="PTS-regulatory domain, PRD"/>
    <property type="match status" value="2"/>
</dbReference>
<dbReference type="InterPro" id="IPR036634">
    <property type="entry name" value="PRD_sf"/>
</dbReference>
<dbReference type="Gene3D" id="3.40.930.10">
    <property type="entry name" value="Mannitol-specific EII, Chain A"/>
    <property type="match status" value="1"/>
</dbReference>
<reference evidence="8" key="1">
    <citation type="journal article" date="2017" name="Appl. Environ. Microbiol.">
        <title>Staphylococcus edaphicus sp. nov., isolated in Antarctica, harbours mecC gene and genomic islands with suspected role in adaptation to extreme environment.</title>
        <authorList>
            <person name="Pantucek R."/>
            <person name="Sedlacek I."/>
            <person name="Indrakova A."/>
            <person name="Vrbovska V."/>
            <person name="Maslanova I."/>
            <person name="Kovarovic V."/>
            <person name="Svec P."/>
            <person name="Kralova S."/>
            <person name="Kristofova L."/>
            <person name="Keklakova J."/>
            <person name="Petras P."/>
            <person name="Doskar J."/>
        </authorList>
    </citation>
    <scope>NUCLEOTIDE SEQUENCE</scope>
    <source>
        <strain evidence="8">CCM 8730</strain>
    </source>
</reference>
<gene>
    <name evidence="8" type="ORF">BTJ66_05400</name>
    <name evidence="9" type="ORF">MNY58_01395</name>
</gene>
<dbReference type="OrthoDB" id="3710983at2"/>
<dbReference type="Pfam" id="PF08279">
    <property type="entry name" value="HTH_11"/>
    <property type="match status" value="2"/>
</dbReference>
<feature type="domain" description="PRD" evidence="7">
    <location>
        <begin position="287"/>
        <end position="394"/>
    </location>
</feature>
<dbReference type="Proteomes" id="UP001056588">
    <property type="component" value="Chromosome"/>
</dbReference>
<keyword evidence="3" id="KW-0677">Repeat</keyword>
<dbReference type="PROSITE" id="PS51094">
    <property type="entry name" value="PTS_EIIA_TYPE_2"/>
    <property type="match status" value="1"/>
</dbReference>
<evidence type="ECO:0000313" key="8">
    <source>
        <dbReference type="EMBL" id="PHK49941.1"/>
    </source>
</evidence>
<dbReference type="GO" id="GO:0006355">
    <property type="term" value="P:regulation of DNA-templated transcription"/>
    <property type="evidence" value="ECO:0007669"/>
    <property type="project" value="InterPro"/>
</dbReference>
<dbReference type="PANTHER" id="PTHR30185:SF12">
    <property type="entry name" value="TRANSCRIPTIONAL REGULATOR MANR"/>
    <property type="match status" value="1"/>
</dbReference>
<dbReference type="PROSITE" id="PS51099">
    <property type="entry name" value="PTS_EIIB_TYPE_2"/>
    <property type="match status" value="1"/>
</dbReference>
<feature type="domain" description="PRD" evidence="7">
    <location>
        <begin position="179"/>
        <end position="284"/>
    </location>
</feature>
<comment type="subunit">
    <text evidence="1">Homodimer or homotrimer. Seems to be a monomer when not phosphorylated.</text>
</comment>
<sequence>MLSKRQYYILTFILERETFVPIHYLATQFNVSERTIQYDLEYIEDMANKLGLNIQRNKNEGIKISSTLKYSKELAPKYTSNAIHYSKEERNLYIILKLFEANTPTSSQELATMVAVTRRTIVEDLKGVQRWLEQHELQLEYMKNKGFIIQGTENAYRKAYAEMVREYFKMYTHEMGHDLFSNKELEQIRLSVTTVLRNSNYQLVQSAIDGLIYHILISIHRVNEDFVFEIPDKEYKKLKETEQFQIALQIQKRLEEQFQIYFPKSEAAFITLHLLGAKTSEINQLNHQMDELEVLTEQLIERMSGALGLDLMSDIKLLNGLIVHLRPAIHRLKFDMTHKNPLKHEIIKQYPQLIDEIRKHIWGIEENYNISFNDDELTYIILHFASAIERISTIKTNKIKVVLLCGSGVGTSQLLRSKISHIYPELEIVDAYSIYEVDETLLKHEGVDYIISTVPFKQTVVPVVQVSPFINESDRKQLNTIINHSREKYVSEVRGLGPTLEQVLPQSRVLTQQRSRDRDDAIKQSVSLLVEDGVVESAYAIDIIKQLDAFGPYMVVSPHIALIHAKHDYVKQPVGFSLIHYKEGICFSHDTYDPVFIIITLATEHPQIHLNALRQFSELIMNEANRTAMFSGDMQAIMKSINKVSQN</sequence>
<dbReference type="SUPFAM" id="SSF46785">
    <property type="entry name" value="Winged helix' DNA-binding domain"/>
    <property type="match status" value="2"/>
</dbReference>
<keyword evidence="8" id="KW-0813">Transport</keyword>
<feature type="domain" description="PTS EIIB type-2" evidence="6">
    <location>
        <begin position="399"/>
        <end position="490"/>
    </location>
</feature>